<dbReference type="SUPFAM" id="SSF56112">
    <property type="entry name" value="Protein kinase-like (PK-like)"/>
    <property type="match status" value="1"/>
</dbReference>
<dbReference type="OMA" id="NDMESPG"/>
<accession>A0A8T2R6V8</accession>
<dbReference type="EMBL" id="CM035434">
    <property type="protein sequence ID" value="KAH7291535.1"/>
    <property type="molecule type" value="Genomic_DNA"/>
</dbReference>
<feature type="region of interest" description="Disordered" evidence="4">
    <location>
        <begin position="440"/>
        <end position="472"/>
    </location>
</feature>
<dbReference type="InterPro" id="IPR011009">
    <property type="entry name" value="Kinase-like_dom_sf"/>
</dbReference>
<keyword evidence="3" id="KW-0175">Coiled coil</keyword>
<feature type="domain" description="Protein kinase" evidence="5">
    <location>
        <begin position="17"/>
        <end position="278"/>
    </location>
</feature>
<evidence type="ECO:0000256" key="1">
    <source>
        <dbReference type="ARBA" id="ARBA00008874"/>
    </source>
</evidence>
<dbReference type="FunFam" id="1.10.510.10:FF:000208">
    <property type="entry name" value="serine/threonine-protein kinase BLUS1 isoform X1"/>
    <property type="match status" value="1"/>
</dbReference>
<dbReference type="Proteomes" id="UP000825935">
    <property type="component" value="Chromosome 29"/>
</dbReference>
<comment type="caution">
    <text evidence="6">The sequence shown here is derived from an EMBL/GenBank/DDBJ whole genome shotgun (WGS) entry which is preliminary data.</text>
</comment>
<dbReference type="InterPro" id="IPR047173">
    <property type="entry name" value="STRAD_A/B-like"/>
</dbReference>
<dbReference type="Gene3D" id="3.30.200.20">
    <property type="entry name" value="Phosphorylase Kinase, domain 1"/>
    <property type="match status" value="1"/>
</dbReference>
<dbReference type="SMART" id="SM00220">
    <property type="entry name" value="S_TKc"/>
    <property type="match status" value="1"/>
</dbReference>
<dbReference type="OrthoDB" id="248923at2759"/>
<protein>
    <recommendedName>
        <fullName evidence="5">Protein kinase domain-containing protein</fullName>
    </recommendedName>
</protein>
<dbReference type="EMBL" id="CM035434">
    <property type="protein sequence ID" value="KAH7291534.1"/>
    <property type="molecule type" value="Genomic_DNA"/>
</dbReference>
<evidence type="ECO:0000256" key="2">
    <source>
        <dbReference type="PROSITE-ProRule" id="PRU10141"/>
    </source>
</evidence>
<evidence type="ECO:0000313" key="7">
    <source>
        <dbReference type="Proteomes" id="UP000825935"/>
    </source>
</evidence>
<dbReference type="EMBL" id="CM035434">
    <property type="protein sequence ID" value="KAH7291532.1"/>
    <property type="molecule type" value="Genomic_DNA"/>
</dbReference>
<dbReference type="PROSITE" id="PS50011">
    <property type="entry name" value="PROTEIN_KINASE_DOM"/>
    <property type="match status" value="1"/>
</dbReference>
<dbReference type="FunFam" id="3.30.200.20:FF:000099">
    <property type="entry name" value="Serine/threonine-protein kinase BLUS1"/>
    <property type="match status" value="1"/>
</dbReference>
<evidence type="ECO:0000259" key="5">
    <source>
        <dbReference type="PROSITE" id="PS50011"/>
    </source>
</evidence>
<evidence type="ECO:0000256" key="4">
    <source>
        <dbReference type="SAM" id="MobiDB-lite"/>
    </source>
</evidence>
<feature type="coiled-coil region" evidence="3">
    <location>
        <begin position="672"/>
        <end position="706"/>
    </location>
</feature>
<dbReference type="InterPro" id="IPR017441">
    <property type="entry name" value="Protein_kinase_ATP_BS"/>
</dbReference>
<dbReference type="GO" id="GO:0043539">
    <property type="term" value="F:protein serine/threonine kinase activator activity"/>
    <property type="evidence" value="ECO:0007669"/>
    <property type="project" value="InterPro"/>
</dbReference>
<dbReference type="CDD" id="cd06610">
    <property type="entry name" value="STKc_OSR1_SPAK"/>
    <property type="match status" value="1"/>
</dbReference>
<dbReference type="GO" id="GO:0004672">
    <property type="term" value="F:protein kinase activity"/>
    <property type="evidence" value="ECO:0007669"/>
    <property type="project" value="InterPro"/>
</dbReference>
<evidence type="ECO:0000313" key="6">
    <source>
        <dbReference type="EMBL" id="KAH7291534.1"/>
    </source>
</evidence>
<organism evidence="6 7">
    <name type="scientific">Ceratopteris richardii</name>
    <name type="common">Triangle waterfern</name>
    <dbReference type="NCBI Taxonomy" id="49495"/>
    <lineage>
        <taxon>Eukaryota</taxon>
        <taxon>Viridiplantae</taxon>
        <taxon>Streptophyta</taxon>
        <taxon>Embryophyta</taxon>
        <taxon>Tracheophyta</taxon>
        <taxon>Polypodiopsida</taxon>
        <taxon>Polypodiidae</taxon>
        <taxon>Polypodiales</taxon>
        <taxon>Pteridineae</taxon>
        <taxon>Pteridaceae</taxon>
        <taxon>Parkerioideae</taxon>
        <taxon>Ceratopteris</taxon>
    </lineage>
</organism>
<comment type="similarity">
    <text evidence="1">Belongs to the protein kinase superfamily. STE Ser/Thr protein kinase family. STE20 subfamily.</text>
</comment>
<dbReference type="Pfam" id="PF00069">
    <property type="entry name" value="Pkinase"/>
    <property type="match status" value="1"/>
</dbReference>
<dbReference type="InterPro" id="IPR000719">
    <property type="entry name" value="Prot_kinase_dom"/>
</dbReference>
<gene>
    <name evidence="6" type="ORF">KP509_29G020700</name>
</gene>
<dbReference type="PANTHER" id="PTHR48014:SF21">
    <property type="entry name" value="SERINE_THREONINE-PROTEIN KINASE FRAY2"/>
    <property type="match status" value="1"/>
</dbReference>
<dbReference type="PROSITE" id="PS00107">
    <property type="entry name" value="PROTEIN_KINASE_ATP"/>
    <property type="match status" value="1"/>
</dbReference>
<evidence type="ECO:0000256" key="3">
    <source>
        <dbReference type="SAM" id="Coils"/>
    </source>
</evidence>
<dbReference type="AlphaFoldDB" id="A0A8T2R6V8"/>
<reference evidence="6" key="1">
    <citation type="submission" date="2021-08" db="EMBL/GenBank/DDBJ databases">
        <title>WGS assembly of Ceratopteris richardii.</title>
        <authorList>
            <person name="Marchant D.B."/>
            <person name="Chen G."/>
            <person name="Jenkins J."/>
            <person name="Shu S."/>
            <person name="Leebens-Mack J."/>
            <person name="Grimwood J."/>
            <person name="Schmutz J."/>
            <person name="Soltis P."/>
            <person name="Soltis D."/>
            <person name="Chen Z.-H."/>
        </authorList>
    </citation>
    <scope>NUCLEOTIDE SEQUENCE</scope>
    <source>
        <strain evidence="6">Whitten #5841</strain>
        <tissue evidence="6">Leaf</tissue>
    </source>
</reference>
<sequence>MEGQSGRRKYPVVSSMYTLMEEVGQGASAVVYKAKCIPLNEIVAIKVLDMDRCNSNLDDIRREAQMMSLINHPNVLSSHCCFVVDHNLWVVMPYMAGGSCLHIMKSAYSEGFEEPIIATVLKESLKALEYLHRHGHIHRDVKAGNILIDSQGTIKLGDFGVSACMFDTGDRQRSRNTFVGTPCWMAPEVLEQVNGYDFKADIWSFGITALELAHGHAPFSKYPPMKVLLMTLQNAPPGLDYERDKRFSKSFKEMIAMCLVKNPTKRPTAEKLLRHSFFKHAKSCDYIVGRVLNGLAPLGQRFKDLKVKDAERLAQKKMPFDAKEEKSQNEYKRGVSSWNFDIEDLKAQAASMEDDDGCFAGKDEPDLFDPNNKELQDGLEETNSYMTVEQPGIMEKSTSLLRSLDIKSEELVKAMEENDDEFIQDFQDLDVSEQVHEVTEVPNNKEGSEQLLKTPQKPDAKDVRLGKTQKEVRRASSGPLVTEYVLASCRNRDDDKDTERLPCRIIDDSFRNKSISRDRAFSGPLSSQGLSLEHRFVNGLTSSSKPLTGLKDASEKGLYVQKKGRFSVTSADVELIEEHLPTTASRKNASCQALPQLSHSLSSNSIPTSAVLPCLQSLLNHTVSQQDLLSNLIHNISKVESSQTQRAGDSAFQNTGACSSDSLEMESSSDREHELLQQVVELQSRLTALVEELQILKLRNISLERQLNAIYNKEEEERIRREDEAKEEN</sequence>
<dbReference type="PANTHER" id="PTHR48014">
    <property type="entry name" value="SERINE/THREONINE-PROTEIN KINASE FRAY2"/>
    <property type="match status" value="1"/>
</dbReference>
<feature type="binding site" evidence="2">
    <location>
        <position position="46"/>
    </location>
    <ligand>
        <name>ATP</name>
        <dbReference type="ChEBI" id="CHEBI:30616"/>
    </ligand>
</feature>
<keyword evidence="2" id="KW-0547">Nucleotide-binding</keyword>
<keyword evidence="7" id="KW-1185">Reference proteome</keyword>
<feature type="compositionally biased region" description="Basic and acidic residues" evidence="4">
    <location>
        <begin position="456"/>
        <end position="472"/>
    </location>
</feature>
<feature type="region of interest" description="Disordered" evidence="4">
    <location>
        <begin position="643"/>
        <end position="669"/>
    </location>
</feature>
<keyword evidence="2" id="KW-0067">ATP-binding</keyword>
<name>A0A8T2R6V8_CERRI</name>
<proteinExistence type="inferred from homology"/>
<dbReference type="GO" id="GO:0005524">
    <property type="term" value="F:ATP binding"/>
    <property type="evidence" value="ECO:0007669"/>
    <property type="project" value="UniProtKB-UniRule"/>
</dbReference>
<dbReference type="Gene3D" id="1.10.510.10">
    <property type="entry name" value="Transferase(Phosphotransferase) domain 1"/>
    <property type="match status" value="1"/>
</dbReference>
<feature type="compositionally biased region" description="Polar residues" evidence="4">
    <location>
        <begin position="643"/>
        <end position="658"/>
    </location>
</feature>